<evidence type="ECO:0000313" key="2">
    <source>
        <dbReference type="EMBL" id="ONI33698.1"/>
    </source>
</evidence>
<dbReference type="InterPro" id="IPR001375">
    <property type="entry name" value="Peptidase_S9_cat"/>
</dbReference>
<organism evidence="2 3">
    <name type="scientific">Prunus persica</name>
    <name type="common">Peach</name>
    <name type="synonym">Amygdalus persica</name>
    <dbReference type="NCBI Taxonomy" id="3760"/>
    <lineage>
        <taxon>Eukaryota</taxon>
        <taxon>Viridiplantae</taxon>
        <taxon>Streptophyta</taxon>
        <taxon>Embryophyta</taxon>
        <taxon>Tracheophyta</taxon>
        <taxon>Spermatophyta</taxon>
        <taxon>Magnoliopsida</taxon>
        <taxon>eudicotyledons</taxon>
        <taxon>Gunneridae</taxon>
        <taxon>Pentapetalae</taxon>
        <taxon>rosids</taxon>
        <taxon>fabids</taxon>
        <taxon>Rosales</taxon>
        <taxon>Rosaceae</taxon>
        <taxon>Amygdaloideae</taxon>
        <taxon>Amygdaleae</taxon>
        <taxon>Prunus</taxon>
    </lineage>
</organism>
<dbReference type="AlphaFoldDB" id="A0A251RC51"/>
<dbReference type="Gramene" id="ONI33698">
    <property type="protein sequence ID" value="ONI33698"/>
    <property type="gene ID" value="PRUPE_1G441400"/>
</dbReference>
<reference evidence="2 3" key="1">
    <citation type="journal article" date="2013" name="Nat. Genet.">
        <title>The high-quality draft genome of peach (Prunus persica) identifies unique patterns of genetic diversity, domestication and genome evolution.</title>
        <authorList>
            <consortium name="International Peach Genome Initiative"/>
            <person name="Verde I."/>
            <person name="Abbott A.G."/>
            <person name="Scalabrin S."/>
            <person name="Jung S."/>
            <person name="Shu S."/>
            <person name="Marroni F."/>
            <person name="Zhebentyayeva T."/>
            <person name="Dettori M.T."/>
            <person name="Grimwood J."/>
            <person name="Cattonaro F."/>
            <person name="Zuccolo A."/>
            <person name="Rossini L."/>
            <person name="Jenkins J."/>
            <person name="Vendramin E."/>
            <person name="Meisel L.A."/>
            <person name="Decroocq V."/>
            <person name="Sosinski B."/>
            <person name="Prochnik S."/>
            <person name="Mitros T."/>
            <person name="Policriti A."/>
            <person name="Cipriani G."/>
            <person name="Dondini L."/>
            <person name="Ficklin S."/>
            <person name="Goodstein D.M."/>
            <person name="Xuan P."/>
            <person name="Del Fabbro C."/>
            <person name="Aramini V."/>
            <person name="Copetti D."/>
            <person name="Gonzalez S."/>
            <person name="Horner D.S."/>
            <person name="Falchi R."/>
            <person name="Lucas S."/>
            <person name="Mica E."/>
            <person name="Maldonado J."/>
            <person name="Lazzari B."/>
            <person name="Bielenberg D."/>
            <person name="Pirona R."/>
            <person name="Miculan M."/>
            <person name="Barakat A."/>
            <person name="Testolin R."/>
            <person name="Stella A."/>
            <person name="Tartarini S."/>
            <person name="Tonutti P."/>
            <person name="Arus P."/>
            <person name="Orellana A."/>
            <person name="Wells C."/>
            <person name="Main D."/>
            <person name="Vizzotto G."/>
            <person name="Silva H."/>
            <person name="Salamini F."/>
            <person name="Schmutz J."/>
            <person name="Morgante M."/>
            <person name="Rokhsar D.S."/>
        </authorList>
    </citation>
    <scope>NUCLEOTIDE SEQUENCE [LARGE SCALE GENOMIC DNA]</scope>
    <source>
        <strain evidence="3">cv. Nemared</strain>
    </source>
</reference>
<gene>
    <name evidence="2" type="ORF">PRUPE_1G441400</name>
</gene>
<keyword evidence="3" id="KW-1185">Reference proteome</keyword>
<accession>A0A251RC51</accession>
<feature type="domain" description="Peptidase S9 prolyl oligopeptidase catalytic" evidence="1">
    <location>
        <begin position="408"/>
        <end position="552"/>
    </location>
</feature>
<dbReference type="Pfam" id="PF00326">
    <property type="entry name" value="Peptidase_S9"/>
    <property type="match status" value="1"/>
</dbReference>
<dbReference type="GO" id="GO:0006508">
    <property type="term" value="P:proteolysis"/>
    <property type="evidence" value="ECO:0007669"/>
    <property type="project" value="InterPro"/>
</dbReference>
<name>A0A251RC51_PRUPE</name>
<sequence length="609" mass="68459">MRWRLSNGEEGSEVASVSEERTSQMAFFLSPPPPHHHTDIDVLLNFNISDLKPTATSPLEVKQITAPYGSWKSPIATDDVSAASKLLAGTAVDSLCRLICLESRPNESGRMVVVREPERAGEGPVDITPKEYAVRTVARGSESGGLINLLVLSYREVYKRICIAGCDPAIRESPTEPKWSSKGELFFITDRQNGCWNLYKWDAEFSRPLWNFGMNSYELIQSHEQNILIACSYRNEFWMFTCRQNGRSYLGILDDVQGSFSVLNIPFMDIDDIVLPKILCSLSLCAKAVKYLTALYISKLAYLSMQTLGINCLYVEGASEVTLDDHKSKAVAFKIIWSSSPDYLKYKPYFSLPKIIQFPTEVPGQTAFAYFYTPSNPDYQATQEEKPPLLLQAHGGPTFESHGILNLSIQYWTSRGWAFVAVHYGGSSGYGREYRERLLRKWGIVDVNDCCSCARYLVDSGKVDGKRLCITGDSAGGYTTLAALAFRDTFKAGASLYGIADLTMLRAETQKFESHYIDSLVGSEKDYFERSPINFVDRFSCPIILFQGLEDKDKGLPVALVEYEGEQHGFRKAENIKFTLQQQMVFFARLVGHFKVADDIIPFKIDNFD</sequence>
<dbReference type="EMBL" id="CM007651">
    <property type="protein sequence ID" value="ONI33698.1"/>
    <property type="molecule type" value="Genomic_DNA"/>
</dbReference>
<dbReference type="SUPFAM" id="SSF53474">
    <property type="entry name" value="alpha/beta-Hydrolases"/>
    <property type="match status" value="1"/>
</dbReference>
<dbReference type="PANTHER" id="PTHR43056:SF5">
    <property type="entry name" value="PEPTIDASE S9 PROLYL OLIGOPEPTIDASE CATALYTIC DOMAIN-CONTAINING PROTEIN"/>
    <property type="match status" value="1"/>
</dbReference>
<dbReference type="Gene3D" id="3.40.50.1820">
    <property type="entry name" value="alpha/beta hydrolase"/>
    <property type="match status" value="1"/>
</dbReference>
<evidence type="ECO:0000259" key="1">
    <source>
        <dbReference type="Pfam" id="PF00326"/>
    </source>
</evidence>
<protein>
    <recommendedName>
        <fullName evidence="1">Peptidase S9 prolyl oligopeptidase catalytic domain-containing protein</fullName>
    </recommendedName>
</protein>
<dbReference type="InterPro" id="IPR029058">
    <property type="entry name" value="AB_hydrolase_fold"/>
</dbReference>
<dbReference type="STRING" id="3760.A0A251RC51"/>
<proteinExistence type="predicted"/>
<dbReference type="InterPro" id="IPR050585">
    <property type="entry name" value="Xaa-Pro_dipeptidyl-ppase/CocE"/>
</dbReference>
<dbReference type="Proteomes" id="UP000006882">
    <property type="component" value="Chromosome G1"/>
</dbReference>
<dbReference type="GO" id="GO:0008236">
    <property type="term" value="F:serine-type peptidase activity"/>
    <property type="evidence" value="ECO:0007669"/>
    <property type="project" value="InterPro"/>
</dbReference>
<dbReference type="PANTHER" id="PTHR43056">
    <property type="entry name" value="PEPTIDASE S9 PROLYL OLIGOPEPTIDASE"/>
    <property type="match status" value="1"/>
</dbReference>
<evidence type="ECO:0000313" key="3">
    <source>
        <dbReference type="Proteomes" id="UP000006882"/>
    </source>
</evidence>